<feature type="active site" description="Charge relay system" evidence="8">
    <location>
        <position position="357"/>
    </location>
</feature>
<dbReference type="AlphaFoldDB" id="A0A915PJX1"/>
<dbReference type="EC" id="3.1.1.7" evidence="2"/>
<evidence type="ECO:0000256" key="5">
    <source>
        <dbReference type="ARBA" id="ARBA00022867"/>
    </source>
</evidence>
<protein>
    <recommendedName>
        <fullName evidence="2">acetylcholinesterase</fullName>
        <ecNumber evidence="2">3.1.1.7</ecNumber>
    </recommendedName>
</protein>
<dbReference type="FunFam" id="3.40.50.1820:FF:000029">
    <property type="entry name" value="Acetylcholinesterase"/>
    <property type="match status" value="1"/>
</dbReference>
<dbReference type="WBParaSite" id="sdigi.contig14.g1398.t1">
    <property type="protein sequence ID" value="sdigi.contig14.g1398.t1"/>
    <property type="gene ID" value="sdigi.contig14.g1398"/>
</dbReference>
<evidence type="ECO:0000256" key="9">
    <source>
        <dbReference type="SAM" id="SignalP"/>
    </source>
</evidence>
<comment type="similarity">
    <text evidence="1">Belongs to the type-B carboxylesterase/lipase family.</text>
</comment>
<name>A0A915PJX1_9BILA</name>
<feature type="chain" id="PRO_5037502310" description="acetylcholinesterase" evidence="9">
    <location>
        <begin position="22"/>
        <end position="719"/>
    </location>
</feature>
<sequence length="719" mass="82076">MHPCFATFHLFLLAVIKTTHANRASRKDEAIVHTKLGIIRGLQQRFEDTFVNAYLGIPFAQPPIGDRRFALPEMIEPWQGELEAQKLARTCYITPDSQFPQFPGAEMWNPPNVYDEDCLALNMWVPERHDGKVMVWIYGGGFYSGSPSLDLYDGRVLASRQRTIVVNINYRLGPFGFLYFGKKSSIPGNMGLMDQQLALQWIYENIASFGGDPNKITLFGESAGAASVTAHLFAPGSFRYFHRVVLMVCPFANSWAIKEKNMALQTSMFLAIKLNCTAEHGKQTDINWIAHCIRQAPAANIQKAADAVGVDQVLPMTFPFVPVEEDEHFFKGNLFTKLKMRDFKKDISVMIGSMKDEGTYWLPYYLLSPKMGFQFNHTISADDPTNRALINRAQYKCSMQSFIPYFDDSQLVKHALLHAYEEISESTDPQERLRDGVARFIGDFFFTCSLIEFADILADNIYGSVYMYYFTKRSSANPWPKWMGVMHGYEIEYVFGQPFRHSHLYEQSQLDSEQRFSETIMKYWATFAAEGVPRPQWPKYNKVTRKAFVLNDEITGSSHRIDVDVHGKSCSLLSEAQAVVSHECDTKGDGHTWNRGGVPSRAIGTSLFQFWILIILNRCLVFAPNPPRIPRCRLRCWHWNSRAARRDKLVIVWLHRRGSSGTTMTVHRASAMLLGSLDVKAKTTRIFHQLMLSKALVAQEHKGIYSILPIGTHLKLYYF</sequence>
<dbReference type="PROSITE" id="PS00122">
    <property type="entry name" value="CARBOXYLESTERASE_B_1"/>
    <property type="match status" value="1"/>
</dbReference>
<evidence type="ECO:0000256" key="2">
    <source>
        <dbReference type="ARBA" id="ARBA00013276"/>
    </source>
</evidence>
<dbReference type="InterPro" id="IPR029058">
    <property type="entry name" value="AB_hydrolase_fold"/>
</dbReference>
<evidence type="ECO:0000256" key="3">
    <source>
        <dbReference type="ARBA" id="ARBA00022487"/>
    </source>
</evidence>
<organism evidence="11 12">
    <name type="scientific">Setaria digitata</name>
    <dbReference type="NCBI Taxonomy" id="48799"/>
    <lineage>
        <taxon>Eukaryota</taxon>
        <taxon>Metazoa</taxon>
        <taxon>Ecdysozoa</taxon>
        <taxon>Nematoda</taxon>
        <taxon>Chromadorea</taxon>
        <taxon>Rhabditida</taxon>
        <taxon>Spirurina</taxon>
        <taxon>Spiruromorpha</taxon>
        <taxon>Filarioidea</taxon>
        <taxon>Setariidae</taxon>
        <taxon>Setaria</taxon>
    </lineage>
</organism>
<dbReference type="Pfam" id="PF00135">
    <property type="entry name" value="COesterase"/>
    <property type="match status" value="1"/>
</dbReference>
<dbReference type="GO" id="GO:0005886">
    <property type="term" value="C:plasma membrane"/>
    <property type="evidence" value="ECO:0007669"/>
    <property type="project" value="TreeGrafter"/>
</dbReference>
<dbReference type="GO" id="GO:0005615">
    <property type="term" value="C:extracellular space"/>
    <property type="evidence" value="ECO:0007669"/>
    <property type="project" value="TreeGrafter"/>
</dbReference>
<dbReference type="PANTHER" id="PTHR43918">
    <property type="entry name" value="ACETYLCHOLINESTERASE"/>
    <property type="match status" value="1"/>
</dbReference>
<evidence type="ECO:0000256" key="1">
    <source>
        <dbReference type="ARBA" id="ARBA00005964"/>
    </source>
</evidence>
<reference evidence="12" key="1">
    <citation type="submission" date="2022-11" db="UniProtKB">
        <authorList>
            <consortium name="WormBaseParasite"/>
        </authorList>
    </citation>
    <scope>IDENTIFICATION</scope>
</reference>
<accession>A0A915PJX1</accession>
<evidence type="ECO:0000256" key="8">
    <source>
        <dbReference type="PIRSR" id="PIRSR600997-1"/>
    </source>
</evidence>
<keyword evidence="5" id="KW-0531">Neurotransmitter degradation</keyword>
<dbReference type="InterPro" id="IPR002018">
    <property type="entry name" value="CarbesteraseB"/>
</dbReference>
<dbReference type="InterPro" id="IPR050654">
    <property type="entry name" value="AChE-related_enzymes"/>
</dbReference>
<keyword evidence="11" id="KW-1185">Reference proteome</keyword>
<dbReference type="Gene3D" id="3.40.50.1820">
    <property type="entry name" value="alpha/beta hydrolase"/>
    <property type="match status" value="1"/>
</dbReference>
<feature type="active site" description="Acyl-ester intermediate" evidence="8">
    <location>
        <position position="222"/>
    </location>
</feature>
<evidence type="ECO:0000259" key="10">
    <source>
        <dbReference type="Pfam" id="PF00135"/>
    </source>
</evidence>
<keyword evidence="6" id="KW-1015">Disulfide bond</keyword>
<dbReference type="PANTHER" id="PTHR43918:SF15">
    <property type="entry name" value="CARBOXYLIC ESTER HYDROLASE"/>
    <property type="match status" value="1"/>
</dbReference>
<dbReference type="SUPFAM" id="SSF53474">
    <property type="entry name" value="alpha/beta-Hydrolases"/>
    <property type="match status" value="1"/>
</dbReference>
<evidence type="ECO:0000313" key="12">
    <source>
        <dbReference type="WBParaSite" id="sdigi.contig14.g1398.t1"/>
    </source>
</evidence>
<keyword evidence="3" id="KW-0719">Serine esterase</keyword>
<dbReference type="GO" id="GO:0006581">
    <property type="term" value="P:acetylcholine catabolic process"/>
    <property type="evidence" value="ECO:0007669"/>
    <property type="project" value="TreeGrafter"/>
</dbReference>
<feature type="signal peptide" evidence="9">
    <location>
        <begin position="1"/>
        <end position="21"/>
    </location>
</feature>
<evidence type="ECO:0000313" key="11">
    <source>
        <dbReference type="Proteomes" id="UP000887581"/>
    </source>
</evidence>
<dbReference type="GO" id="GO:0003990">
    <property type="term" value="F:acetylcholinesterase activity"/>
    <property type="evidence" value="ECO:0007669"/>
    <property type="project" value="UniProtKB-EC"/>
</dbReference>
<evidence type="ECO:0000256" key="7">
    <source>
        <dbReference type="ARBA" id="ARBA00048484"/>
    </source>
</evidence>
<feature type="active site" description="Charge relay system" evidence="8">
    <location>
        <position position="487"/>
    </location>
</feature>
<feature type="domain" description="Carboxylesterase type B" evidence="10">
    <location>
        <begin position="29"/>
        <end position="555"/>
    </location>
</feature>
<dbReference type="InterPro" id="IPR019826">
    <property type="entry name" value="Carboxylesterase_B_AS"/>
</dbReference>
<dbReference type="PRINTS" id="PR00878">
    <property type="entry name" value="CHOLNESTRASE"/>
</dbReference>
<dbReference type="GO" id="GO:0019695">
    <property type="term" value="P:choline metabolic process"/>
    <property type="evidence" value="ECO:0007669"/>
    <property type="project" value="TreeGrafter"/>
</dbReference>
<comment type="catalytic activity">
    <reaction evidence="7">
        <text>acetylcholine + H2O = choline + acetate + H(+)</text>
        <dbReference type="Rhea" id="RHEA:17561"/>
        <dbReference type="ChEBI" id="CHEBI:15354"/>
        <dbReference type="ChEBI" id="CHEBI:15355"/>
        <dbReference type="ChEBI" id="CHEBI:15377"/>
        <dbReference type="ChEBI" id="CHEBI:15378"/>
        <dbReference type="ChEBI" id="CHEBI:30089"/>
        <dbReference type="EC" id="3.1.1.7"/>
    </reaction>
</comment>
<dbReference type="Proteomes" id="UP000887581">
    <property type="component" value="Unplaced"/>
</dbReference>
<evidence type="ECO:0000256" key="6">
    <source>
        <dbReference type="ARBA" id="ARBA00023157"/>
    </source>
</evidence>
<proteinExistence type="inferred from homology"/>
<evidence type="ECO:0000256" key="4">
    <source>
        <dbReference type="ARBA" id="ARBA00022801"/>
    </source>
</evidence>
<keyword evidence="4" id="KW-0378">Hydrolase</keyword>
<dbReference type="InterPro" id="IPR000997">
    <property type="entry name" value="Cholinesterase"/>
</dbReference>
<keyword evidence="9" id="KW-0732">Signal</keyword>